<dbReference type="Pfam" id="PF20660">
    <property type="entry name" value="DUF6812"/>
    <property type="match status" value="1"/>
</dbReference>
<reference evidence="1" key="1">
    <citation type="journal article" date="2014" name="Front. Microbiol.">
        <title>High frequency of phylogenetically diverse reductive dehalogenase-homologous genes in deep subseafloor sedimentary metagenomes.</title>
        <authorList>
            <person name="Kawai M."/>
            <person name="Futagami T."/>
            <person name="Toyoda A."/>
            <person name="Takaki Y."/>
            <person name="Nishi S."/>
            <person name="Hori S."/>
            <person name="Arai W."/>
            <person name="Tsubouchi T."/>
            <person name="Morono Y."/>
            <person name="Uchiyama I."/>
            <person name="Ito T."/>
            <person name="Fujiyama A."/>
            <person name="Inagaki F."/>
            <person name="Takami H."/>
        </authorList>
    </citation>
    <scope>NUCLEOTIDE SEQUENCE</scope>
    <source>
        <strain evidence="1">Expedition CK06-06</strain>
    </source>
</reference>
<name>X1HI18_9ZZZZ</name>
<evidence type="ECO:0000313" key="1">
    <source>
        <dbReference type="EMBL" id="GAH69811.1"/>
    </source>
</evidence>
<organism evidence="1">
    <name type="scientific">marine sediment metagenome</name>
    <dbReference type="NCBI Taxonomy" id="412755"/>
    <lineage>
        <taxon>unclassified sequences</taxon>
        <taxon>metagenomes</taxon>
        <taxon>ecological metagenomes</taxon>
    </lineage>
</organism>
<proteinExistence type="predicted"/>
<protein>
    <submittedName>
        <fullName evidence="1">Uncharacterized protein</fullName>
    </submittedName>
</protein>
<comment type="caution">
    <text evidence="1">The sequence shown here is derived from an EMBL/GenBank/DDBJ whole genome shotgun (WGS) entry which is preliminary data.</text>
</comment>
<feature type="non-terminal residue" evidence="1">
    <location>
        <position position="1"/>
    </location>
</feature>
<accession>X1HI18</accession>
<dbReference type="AlphaFoldDB" id="X1HI18"/>
<gene>
    <name evidence="1" type="ORF">S03H2_50998</name>
</gene>
<sequence length="154" mass="16550">EMRFFDGRKAAVQSAYINKADILFLRETEDGQTRGLGGKAGHKPYPFVPKTSTMVRLYMPSYTLSGKMHYPGGRGVSDVLNSGLRFIPLTNVEICPGAGNSESGVGFIAVNREQMLSLTELHGGLCQAGRAPGIPNSLEGPLPQVASRRQLTLG</sequence>
<dbReference type="InterPro" id="IPR049210">
    <property type="entry name" value="DUF6812"/>
</dbReference>
<dbReference type="EMBL" id="BARU01032331">
    <property type="protein sequence ID" value="GAH69811.1"/>
    <property type="molecule type" value="Genomic_DNA"/>
</dbReference>